<accession>A0A220TZ17</accession>
<dbReference type="InterPro" id="IPR034660">
    <property type="entry name" value="DinB/YfiT-like"/>
</dbReference>
<dbReference type="Proteomes" id="UP000198312">
    <property type="component" value="Chromosome"/>
</dbReference>
<dbReference type="InterPro" id="IPR024775">
    <property type="entry name" value="DinB-like"/>
</dbReference>
<dbReference type="SUPFAM" id="SSF109854">
    <property type="entry name" value="DinB/YfiT-like putative metalloenzymes"/>
    <property type="match status" value="1"/>
</dbReference>
<organism evidence="2 3">
    <name type="scientific">Virgibacillus phasianinus</name>
    <dbReference type="NCBI Taxonomy" id="2017483"/>
    <lineage>
        <taxon>Bacteria</taxon>
        <taxon>Bacillati</taxon>
        <taxon>Bacillota</taxon>
        <taxon>Bacilli</taxon>
        <taxon>Bacillales</taxon>
        <taxon>Bacillaceae</taxon>
        <taxon>Virgibacillus</taxon>
    </lineage>
</organism>
<evidence type="ECO:0000313" key="3">
    <source>
        <dbReference type="Proteomes" id="UP000198312"/>
    </source>
</evidence>
<feature type="domain" description="DinB-like" evidence="1">
    <location>
        <begin position="5"/>
        <end position="153"/>
    </location>
</feature>
<gene>
    <name evidence="2" type="ORF">CFK37_01295</name>
</gene>
<dbReference type="RefSeq" id="WP_089060218.1">
    <property type="nucleotide sequence ID" value="NZ_CP022315.1"/>
</dbReference>
<name>A0A220TZ17_9BACI</name>
<evidence type="ECO:0000259" key="1">
    <source>
        <dbReference type="Pfam" id="PF12867"/>
    </source>
</evidence>
<evidence type="ECO:0000313" key="2">
    <source>
        <dbReference type="EMBL" id="ASK60941.1"/>
    </source>
</evidence>
<reference evidence="2 3" key="1">
    <citation type="submission" date="2017-07" db="EMBL/GenBank/DDBJ databases">
        <title>Virgibacillus sp. LM2416.</title>
        <authorList>
            <person name="Tak E.J."/>
            <person name="Bae J.-W."/>
        </authorList>
    </citation>
    <scope>NUCLEOTIDE SEQUENCE [LARGE SCALE GENOMIC DNA]</scope>
    <source>
        <strain evidence="2 3">LM2416</strain>
    </source>
</reference>
<dbReference type="Gene3D" id="1.20.120.450">
    <property type="entry name" value="dinb family like domain"/>
    <property type="match status" value="1"/>
</dbReference>
<dbReference type="OrthoDB" id="5464839at2"/>
<keyword evidence="3" id="KW-1185">Reference proteome</keyword>
<dbReference type="KEGG" id="vil:CFK37_01295"/>
<dbReference type="AlphaFoldDB" id="A0A220TZ17"/>
<dbReference type="Pfam" id="PF12867">
    <property type="entry name" value="DinB_2"/>
    <property type="match status" value="1"/>
</dbReference>
<proteinExistence type="predicted"/>
<dbReference type="EMBL" id="CP022315">
    <property type="protein sequence ID" value="ASK60941.1"/>
    <property type="molecule type" value="Genomic_DNA"/>
</dbReference>
<sequence length="162" mass="18305">MQINEEARSDLYSEVNGLSDEELNKKPAADEWSIKEIMEHLFLMEGAITKTIIDQLENGEVVNADLKPIEATTNRSTKVNAPDFAVPNDDFATLDELKLKLTATHQGLVKIAESADEKELEQKGFTHPAFGQMSLKQWIPFVGYHEKRHTLQIKEVKEKLGI</sequence>
<protein>
    <recommendedName>
        <fullName evidence="1">DinB-like domain-containing protein</fullName>
    </recommendedName>
</protein>